<dbReference type="PANTHER" id="PTHR45695">
    <property type="entry name" value="LEUCOKININ RECEPTOR-RELATED"/>
    <property type="match status" value="1"/>
</dbReference>
<feature type="transmembrane region" description="Helical" evidence="11">
    <location>
        <begin position="310"/>
        <end position="331"/>
    </location>
</feature>
<evidence type="ECO:0000313" key="13">
    <source>
        <dbReference type="EMBL" id="KAH9529064.1"/>
    </source>
</evidence>
<sequence>NQPNILLKATVDSNKFDKIFPHTTSTSSSLLSSEFSGQNSRKNTNINSKMNRFMIFDPKNFNLNELTSKNNTSIVGLIDLDSDVLFFGNLTTSEMTLLLGLENQTFSYDENSYRSGYDDDDDTGGGSGFGNFDNIDSFAILEFWPGQFILITMYSLTAFLSLSLNIITIIVWFYGDRSQSTEIWHLLVNLSLADIGMAIFCIPFTYTNVMLQHWIFPHSLCPVVNFTQLCFVFVSVWTLTIISIDRYFAIVHSLYKFHYSKRSILAMIWLVGLTFASTQLFVSRVSPYMLSNHKLYECIEVWSEELHGQIYTVLVFVLTFLIPVMIISLAYSAIWYHMVNHVTPGNPDVVRDTHQLDVKNKVFKMLTMVVGLFIICWLPIHFFNLLLYFEPSIMNIETEVMYNVYYSSFFVSHFLSMVHSLMNPIVYCFMSENFRHNLLSLFPRYTNRLKRLNSKSIDHVEMEIPVTDTNPYNVTNNTTTNGVIAPTATTTTILNISSSNGKTIETTTMAKMDVITPIQIASTISSAIDQLFVRFFLQKMSFVIISSYDALYGPTAISTEDSILHEQLTGGGNQQQSNEQNSLTLSRRRHRKKHDKSDKLDKGIRKCEAKLIDCRNEEKAEKLREKMEALCQRKKDRIAINQETKVNYDPYGKSIVFKVEDAPCRVLNKLHQLGYTVLPSSGGNGGHENGLTWTLFRPNYEPTPIYPKLNDLINTD</sequence>
<dbReference type="InterPro" id="IPR009112">
    <property type="entry name" value="GTP_CycHdrlase_I_reg"/>
</dbReference>
<keyword evidence="6 11" id="KW-0472">Membrane</keyword>
<dbReference type="InterPro" id="IPR036717">
    <property type="entry name" value="GFRP_sf"/>
</dbReference>
<feature type="compositionally biased region" description="Low complexity" evidence="10">
    <location>
        <begin position="24"/>
        <end position="33"/>
    </location>
</feature>
<dbReference type="GO" id="GO:0005886">
    <property type="term" value="C:plasma membrane"/>
    <property type="evidence" value="ECO:0007669"/>
    <property type="project" value="TreeGrafter"/>
</dbReference>
<dbReference type="Gene3D" id="3.30.1410.10">
    <property type="entry name" value="GTP cyclohydrolase I feedback regulatory protein GFRP"/>
    <property type="match status" value="1"/>
</dbReference>
<feature type="region of interest" description="Disordered" evidence="10">
    <location>
        <begin position="24"/>
        <end position="44"/>
    </location>
</feature>
<evidence type="ECO:0000259" key="12">
    <source>
        <dbReference type="PROSITE" id="PS50262"/>
    </source>
</evidence>
<feature type="non-terminal residue" evidence="13">
    <location>
        <position position="716"/>
    </location>
</feature>
<dbReference type="GO" id="GO:0004930">
    <property type="term" value="F:G protein-coupled receptor activity"/>
    <property type="evidence" value="ECO:0007669"/>
    <property type="project" value="UniProtKB-KW"/>
</dbReference>
<keyword evidence="4 11" id="KW-1133">Transmembrane helix</keyword>
<name>A0A922IG98_DERFA</name>
<comment type="subcellular location">
    <subcellularLocation>
        <location evidence="1">Membrane</location>
        <topology evidence="1">Multi-pass membrane protein</topology>
    </subcellularLocation>
</comment>
<keyword evidence="7 9" id="KW-0675">Receptor</keyword>
<dbReference type="Pfam" id="PF06399">
    <property type="entry name" value="GFRP"/>
    <property type="match status" value="1"/>
</dbReference>
<evidence type="ECO:0000256" key="7">
    <source>
        <dbReference type="ARBA" id="ARBA00023170"/>
    </source>
</evidence>
<dbReference type="GO" id="GO:0009890">
    <property type="term" value="P:negative regulation of biosynthetic process"/>
    <property type="evidence" value="ECO:0007669"/>
    <property type="project" value="InterPro"/>
</dbReference>
<dbReference type="InterPro" id="IPR017452">
    <property type="entry name" value="GPCR_Rhodpsn_7TM"/>
</dbReference>
<comment type="similarity">
    <text evidence="2 9">Belongs to the G-protein coupled receptor 1 family.</text>
</comment>
<gene>
    <name evidence="13" type="ORF">DERF_002973</name>
</gene>
<feature type="transmembrane region" description="Helical" evidence="11">
    <location>
        <begin position="264"/>
        <end position="282"/>
    </location>
</feature>
<evidence type="ECO:0000256" key="2">
    <source>
        <dbReference type="ARBA" id="ARBA00010663"/>
    </source>
</evidence>
<dbReference type="Pfam" id="PF00001">
    <property type="entry name" value="7tm_1"/>
    <property type="match status" value="1"/>
</dbReference>
<dbReference type="AlphaFoldDB" id="A0A922IG98"/>
<feature type="transmembrane region" description="Helical" evidence="11">
    <location>
        <begin position="148"/>
        <end position="174"/>
    </location>
</feature>
<feature type="domain" description="G-protein coupled receptors family 1 profile" evidence="12">
    <location>
        <begin position="164"/>
        <end position="427"/>
    </location>
</feature>
<feature type="compositionally biased region" description="Polar residues" evidence="10">
    <location>
        <begin position="34"/>
        <end position="44"/>
    </location>
</feature>
<evidence type="ECO:0000256" key="5">
    <source>
        <dbReference type="ARBA" id="ARBA00023040"/>
    </source>
</evidence>
<comment type="caution">
    <text evidence="13">The sequence shown here is derived from an EMBL/GenBank/DDBJ whole genome shotgun (WGS) entry which is preliminary data.</text>
</comment>
<evidence type="ECO:0000256" key="8">
    <source>
        <dbReference type="ARBA" id="ARBA00023224"/>
    </source>
</evidence>
<dbReference type="SUPFAM" id="SSF81321">
    <property type="entry name" value="Family A G protein-coupled receptor-like"/>
    <property type="match status" value="1"/>
</dbReference>
<feature type="compositionally biased region" description="Low complexity" evidence="10">
    <location>
        <begin position="574"/>
        <end position="585"/>
    </location>
</feature>
<evidence type="ECO:0000256" key="1">
    <source>
        <dbReference type="ARBA" id="ARBA00004141"/>
    </source>
</evidence>
<keyword evidence="8 9" id="KW-0807">Transducer</keyword>
<evidence type="ECO:0000256" key="6">
    <source>
        <dbReference type="ARBA" id="ARBA00023136"/>
    </source>
</evidence>
<dbReference type="EMBL" id="ASGP02000001">
    <property type="protein sequence ID" value="KAH9529064.1"/>
    <property type="molecule type" value="Genomic_DNA"/>
</dbReference>
<evidence type="ECO:0000256" key="10">
    <source>
        <dbReference type="SAM" id="MobiDB-lite"/>
    </source>
</evidence>
<dbReference type="Proteomes" id="UP000790347">
    <property type="component" value="Unassembled WGS sequence"/>
</dbReference>
<keyword evidence="5 9" id="KW-0297">G-protein coupled receptor</keyword>
<keyword evidence="14" id="KW-1185">Reference proteome</keyword>
<evidence type="ECO:0000256" key="3">
    <source>
        <dbReference type="ARBA" id="ARBA00022692"/>
    </source>
</evidence>
<organism evidence="13 14">
    <name type="scientific">Dermatophagoides farinae</name>
    <name type="common">American house dust mite</name>
    <dbReference type="NCBI Taxonomy" id="6954"/>
    <lineage>
        <taxon>Eukaryota</taxon>
        <taxon>Metazoa</taxon>
        <taxon>Ecdysozoa</taxon>
        <taxon>Arthropoda</taxon>
        <taxon>Chelicerata</taxon>
        <taxon>Arachnida</taxon>
        <taxon>Acari</taxon>
        <taxon>Acariformes</taxon>
        <taxon>Sarcoptiformes</taxon>
        <taxon>Astigmata</taxon>
        <taxon>Psoroptidia</taxon>
        <taxon>Analgoidea</taxon>
        <taxon>Pyroglyphidae</taxon>
        <taxon>Dermatophagoidinae</taxon>
        <taxon>Dermatophagoides</taxon>
    </lineage>
</organism>
<reference evidence="13" key="1">
    <citation type="submission" date="2013-05" db="EMBL/GenBank/DDBJ databases">
        <authorList>
            <person name="Yim A.K.Y."/>
            <person name="Chan T.F."/>
            <person name="Ji K.M."/>
            <person name="Liu X.Y."/>
            <person name="Zhou J.W."/>
            <person name="Li R.Q."/>
            <person name="Yang K.Y."/>
            <person name="Li J."/>
            <person name="Li M."/>
            <person name="Law P.T.W."/>
            <person name="Wu Y.L."/>
            <person name="Cai Z.L."/>
            <person name="Qin H."/>
            <person name="Bao Y."/>
            <person name="Leung R.K.K."/>
            <person name="Ng P.K.S."/>
            <person name="Zou J."/>
            <person name="Zhong X.J."/>
            <person name="Ran P.X."/>
            <person name="Zhong N.S."/>
            <person name="Liu Z.G."/>
            <person name="Tsui S.K.W."/>
        </authorList>
    </citation>
    <scope>NUCLEOTIDE SEQUENCE</scope>
    <source>
        <strain evidence="13">Derf</strain>
        <tissue evidence="13">Whole organism</tissue>
    </source>
</reference>
<proteinExistence type="inferred from homology"/>
<dbReference type="Gene3D" id="1.20.1070.10">
    <property type="entry name" value="Rhodopsin 7-helix transmembrane proteins"/>
    <property type="match status" value="1"/>
</dbReference>
<evidence type="ECO:0000256" key="4">
    <source>
        <dbReference type="ARBA" id="ARBA00022989"/>
    </source>
</evidence>
<dbReference type="PROSITE" id="PS50262">
    <property type="entry name" value="G_PROTEIN_RECEP_F1_2"/>
    <property type="match status" value="1"/>
</dbReference>
<feature type="transmembrane region" description="Helical" evidence="11">
    <location>
        <begin position="186"/>
        <end position="206"/>
    </location>
</feature>
<dbReference type="PANTHER" id="PTHR45695:SF9">
    <property type="entry name" value="LEUCOKININ RECEPTOR"/>
    <property type="match status" value="1"/>
</dbReference>
<accession>A0A922IG98</accession>
<evidence type="ECO:0000256" key="9">
    <source>
        <dbReference type="RuleBase" id="RU000688"/>
    </source>
</evidence>
<reference evidence="13" key="2">
    <citation type="journal article" date="2022" name="Res Sq">
        <title>Comparative Genomics Reveals Insights into the Divergent Evolution of Astigmatic Mites and Household Pest Adaptations.</title>
        <authorList>
            <person name="Xiong Q."/>
            <person name="Wan A.T.-Y."/>
            <person name="Liu X.-Y."/>
            <person name="Fung C.S.-H."/>
            <person name="Xiao X."/>
            <person name="Malainual N."/>
            <person name="Hou J."/>
            <person name="Wang L."/>
            <person name="Wang M."/>
            <person name="Yang K."/>
            <person name="Cui Y."/>
            <person name="Leung E."/>
            <person name="Nong W."/>
            <person name="Shin S.-K."/>
            <person name="Au S."/>
            <person name="Jeong K.Y."/>
            <person name="Chew F.T."/>
            <person name="Hui J."/>
            <person name="Leung T.F."/>
            <person name="Tungtrongchitr A."/>
            <person name="Zhong N."/>
            <person name="Liu Z."/>
            <person name="Tsui S."/>
        </authorList>
    </citation>
    <scope>NUCLEOTIDE SEQUENCE</scope>
    <source>
        <strain evidence="13">Derf</strain>
        <tissue evidence="13">Whole organism</tissue>
    </source>
</reference>
<dbReference type="InterPro" id="IPR000276">
    <property type="entry name" value="GPCR_Rhodpsn"/>
</dbReference>
<dbReference type="PROSITE" id="PS00237">
    <property type="entry name" value="G_PROTEIN_RECEP_F1_1"/>
    <property type="match status" value="1"/>
</dbReference>
<protein>
    <recommendedName>
        <fullName evidence="12">G-protein coupled receptors family 1 profile domain-containing protein</fullName>
    </recommendedName>
</protein>
<evidence type="ECO:0000256" key="11">
    <source>
        <dbReference type="SAM" id="Phobius"/>
    </source>
</evidence>
<feature type="transmembrane region" description="Helical" evidence="11">
    <location>
        <begin position="226"/>
        <end position="244"/>
    </location>
</feature>
<feature type="transmembrane region" description="Helical" evidence="11">
    <location>
        <begin position="365"/>
        <end position="389"/>
    </location>
</feature>
<evidence type="ECO:0000313" key="14">
    <source>
        <dbReference type="Proteomes" id="UP000790347"/>
    </source>
</evidence>
<dbReference type="PRINTS" id="PR00237">
    <property type="entry name" value="GPCRRHODOPSN"/>
</dbReference>
<keyword evidence="3 9" id="KW-0812">Transmembrane</keyword>
<feature type="region of interest" description="Disordered" evidence="10">
    <location>
        <begin position="568"/>
        <end position="600"/>
    </location>
</feature>